<dbReference type="NCBIfam" id="TIGR01444">
    <property type="entry name" value="fkbM_fam"/>
    <property type="match status" value="1"/>
</dbReference>
<dbReference type="EMBL" id="QYRP01000002">
    <property type="protein sequence ID" value="RJS45434.1"/>
    <property type="molecule type" value="Genomic_DNA"/>
</dbReference>
<name>A0A3A5HBM8_9ACTN</name>
<dbReference type="Gene3D" id="3.40.50.150">
    <property type="entry name" value="Vaccinia Virus protein VP39"/>
    <property type="match status" value="1"/>
</dbReference>
<reference evidence="2" key="1">
    <citation type="submission" date="2018-09" db="EMBL/GenBank/DDBJ databases">
        <authorList>
            <person name="Zhu H."/>
        </authorList>
    </citation>
    <scope>NUCLEOTIDE SEQUENCE [LARGE SCALE GENOMIC DNA]</scope>
    <source>
        <strain evidence="2">K1W22B-1</strain>
    </source>
</reference>
<dbReference type="SUPFAM" id="SSF53335">
    <property type="entry name" value="S-adenosyl-L-methionine-dependent methyltransferases"/>
    <property type="match status" value="1"/>
</dbReference>
<organism evidence="1 2">
    <name type="scientific">Nocardioides cavernaquae</name>
    <dbReference type="NCBI Taxonomy" id="2321396"/>
    <lineage>
        <taxon>Bacteria</taxon>
        <taxon>Bacillati</taxon>
        <taxon>Actinomycetota</taxon>
        <taxon>Actinomycetes</taxon>
        <taxon>Propionibacteriales</taxon>
        <taxon>Nocardioidaceae</taxon>
        <taxon>Nocardioides</taxon>
    </lineage>
</organism>
<proteinExistence type="predicted"/>
<dbReference type="OrthoDB" id="7818572at2"/>
<evidence type="ECO:0000313" key="1">
    <source>
        <dbReference type="EMBL" id="RJS45434.1"/>
    </source>
</evidence>
<sequence length="296" mass="32280">MNLPHQAERLKRRAGWAIRDRFPHRRVVRVVQGVEMTLPWSHRLPDYTRDGSVYGQNLVELARALTPADGPVVVIDIGANVGDSALQVLDATDARFICVEADDYYLDYLRTNVGDDERCRIEPALLIPDNSASTNVSVVREGGTARFVESSSSTSDVSGVTPAELRARHPWTADLRLVKSDTDGYDVALVPALAAEFADLSPVLFFEYDQRLSRIAGFEPTDVWSALADLGYTEVAIWDHGGAPVGRIGIEDVAVAAKVLDNEVNTKLRAYWDVAVVHGQDASGLAAITALVPDTL</sequence>
<dbReference type="AlphaFoldDB" id="A0A3A5HBM8"/>
<dbReference type="InterPro" id="IPR029063">
    <property type="entry name" value="SAM-dependent_MTases_sf"/>
</dbReference>
<dbReference type="Proteomes" id="UP000276542">
    <property type="component" value="Unassembled WGS sequence"/>
</dbReference>
<dbReference type="GO" id="GO:0008168">
    <property type="term" value="F:methyltransferase activity"/>
    <property type="evidence" value="ECO:0007669"/>
    <property type="project" value="UniProtKB-KW"/>
</dbReference>
<comment type="caution">
    <text evidence="1">The sequence shown here is derived from an EMBL/GenBank/DDBJ whole genome shotgun (WGS) entry which is preliminary data.</text>
</comment>
<accession>A0A3A5HBM8</accession>
<dbReference type="GO" id="GO:0032259">
    <property type="term" value="P:methylation"/>
    <property type="evidence" value="ECO:0007669"/>
    <property type="project" value="UniProtKB-KW"/>
</dbReference>
<evidence type="ECO:0000313" key="2">
    <source>
        <dbReference type="Proteomes" id="UP000276542"/>
    </source>
</evidence>
<keyword evidence="1" id="KW-0808">Transferase</keyword>
<dbReference type="RefSeq" id="WP_120059334.1">
    <property type="nucleotide sequence ID" value="NZ_QYRP01000002.1"/>
</dbReference>
<keyword evidence="2" id="KW-1185">Reference proteome</keyword>
<protein>
    <submittedName>
        <fullName evidence="1">FkbM family methyltransferase</fullName>
    </submittedName>
</protein>
<keyword evidence="1" id="KW-0489">Methyltransferase</keyword>
<gene>
    <name evidence="1" type="ORF">D4739_03820</name>
</gene>
<dbReference type="InterPro" id="IPR006342">
    <property type="entry name" value="FkbM_mtfrase"/>
</dbReference>